<evidence type="ECO:0000313" key="1">
    <source>
        <dbReference type="EMBL" id="AAV44689.1"/>
    </source>
</evidence>
<geneLocation type="plasmid" evidence="1 2">
    <name>pNG600</name>
</geneLocation>
<name>Q5V789_HALMA</name>
<dbReference type="HOGENOM" id="CLU_1782457_0_0_2"/>
<organism evidence="1 2">
    <name type="scientific">Haloarcula marismortui (strain ATCC 43049 / DSM 3752 / JCM 8966 / VKM B-1809)</name>
    <name type="common">Halobacterium marismortui</name>
    <dbReference type="NCBI Taxonomy" id="272569"/>
    <lineage>
        <taxon>Archaea</taxon>
        <taxon>Methanobacteriati</taxon>
        <taxon>Methanobacteriota</taxon>
        <taxon>Stenosarchaea group</taxon>
        <taxon>Halobacteria</taxon>
        <taxon>Halobacteriales</taxon>
        <taxon>Haloarculaceae</taxon>
        <taxon>Haloarcula</taxon>
    </lineage>
</organism>
<keyword evidence="2" id="KW-1185">Reference proteome</keyword>
<dbReference type="EMBL" id="AY596295">
    <property type="protein sequence ID" value="AAV44689.1"/>
    <property type="molecule type" value="Genomic_DNA"/>
</dbReference>
<dbReference type="EnsemblBacteria" id="AAV44689">
    <property type="protein sequence ID" value="AAV44689"/>
    <property type="gene ID" value="pNG6150"/>
</dbReference>
<sequence>MLFPSRTANLLGIWNPEVFFPTMNSVGLWFVKQLTTGTTLVDIVGPGLTDIPRCHSRRDRLRSLTPLNVPVAENRPLTDRYSGDLGGLALGEIHPANEVVDRLLGRGLEDEPPLVGIPEQVAFGAPILEVHRVTPTRDESQPEGR</sequence>
<reference evidence="1 2" key="1">
    <citation type="journal article" date="2004" name="Genome Res.">
        <title>Genome sequence of Haloarcula marismortui: a halophilic archaeon from the Dead Sea.</title>
        <authorList>
            <person name="Baliga N.S."/>
            <person name="Bonneau R."/>
            <person name="Facciotti M.T."/>
            <person name="Pan M."/>
            <person name="Glusman G."/>
            <person name="Deutsch E.W."/>
            <person name="Shannon P."/>
            <person name="Chiu Y."/>
            <person name="Weng R.S."/>
            <person name="Gan R.R."/>
            <person name="Hung P."/>
            <person name="Date S.V."/>
            <person name="Marcotte E."/>
            <person name="Hood L."/>
            <person name="Ng W.V."/>
        </authorList>
    </citation>
    <scope>NUCLEOTIDE SEQUENCE [LARGE SCALE GENOMIC DNA]</scope>
    <source>
        <strain evidence="2">ATCC 43049 / DSM 3752 / JCM 8966 / VKM B-1809</strain>
        <plasmid evidence="2">Plasmid pNG600</plasmid>
    </source>
</reference>
<keyword evidence="1" id="KW-0614">Plasmid</keyword>
<evidence type="ECO:0000313" key="2">
    <source>
        <dbReference type="Proteomes" id="UP000001169"/>
    </source>
</evidence>
<dbReference type="KEGG" id="hma:pNG6150"/>
<protein>
    <submittedName>
        <fullName evidence="1">Uncharacterized protein</fullName>
    </submittedName>
</protein>
<accession>Q5V789</accession>
<dbReference type="Proteomes" id="UP000001169">
    <property type="component" value="Plasmid pNG600"/>
</dbReference>
<gene>
    <name evidence="1" type="ordered locus">pNG6150</name>
</gene>
<dbReference type="AlphaFoldDB" id="Q5V789"/>
<proteinExistence type="predicted"/>